<evidence type="ECO:0000256" key="1">
    <source>
        <dbReference type="ARBA" id="ARBA00004429"/>
    </source>
</evidence>
<dbReference type="PROSITE" id="PS50928">
    <property type="entry name" value="ABC_TM1"/>
    <property type="match status" value="1"/>
</dbReference>
<dbReference type="InterPro" id="IPR035906">
    <property type="entry name" value="MetI-like_sf"/>
</dbReference>
<keyword evidence="6 9" id="KW-0812">Transmembrane</keyword>
<dbReference type="Gene3D" id="1.10.3720.10">
    <property type="entry name" value="MetI-like"/>
    <property type="match status" value="1"/>
</dbReference>
<dbReference type="Pfam" id="PF00528">
    <property type="entry name" value="BPD_transp_1"/>
    <property type="match status" value="1"/>
</dbReference>
<dbReference type="InterPro" id="IPR051613">
    <property type="entry name" value="ABC_transp_permease_HisMQ"/>
</dbReference>
<comment type="caution">
    <text evidence="11">The sequence shown here is derived from an EMBL/GenBank/DDBJ whole genome shotgun (WGS) entry which is preliminary data.</text>
</comment>
<feature type="transmembrane region" description="Helical" evidence="9">
    <location>
        <begin position="156"/>
        <end position="174"/>
    </location>
</feature>
<keyword evidence="7 9" id="KW-1133">Transmembrane helix</keyword>
<dbReference type="CDD" id="cd06261">
    <property type="entry name" value="TM_PBP2"/>
    <property type="match status" value="1"/>
</dbReference>
<comment type="subcellular location">
    <subcellularLocation>
        <location evidence="1">Cell inner membrane</location>
        <topology evidence="1">Multi-pass membrane protein</topology>
    </subcellularLocation>
    <subcellularLocation>
        <location evidence="9">Cell membrane</location>
        <topology evidence="9">Multi-pass membrane protein</topology>
    </subcellularLocation>
</comment>
<feature type="domain" description="ABC transmembrane type-1" evidence="10">
    <location>
        <begin position="78"/>
        <end position="279"/>
    </location>
</feature>
<keyword evidence="5" id="KW-0997">Cell inner membrane</keyword>
<keyword evidence="8 9" id="KW-0472">Membrane</keyword>
<proteinExistence type="inferred from homology"/>
<feature type="transmembrane region" description="Helical" evidence="9">
    <location>
        <begin position="114"/>
        <end position="136"/>
    </location>
</feature>
<dbReference type="RefSeq" id="WP_304375829.1">
    <property type="nucleotide sequence ID" value="NZ_JAUOZU010000006.1"/>
</dbReference>
<evidence type="ECO:0000259" key="10">
    <source>
        <dbReference type="PROSITE" id="PS50928"/>
    </source>
</evidence>
<evidence type="ECO:0000256" key="6">
    <source>
        <dbReference type="ARBA" id="ARBA00022692"/>
    </source>
</evidence>
<feature type="transmembrane region" description="Helical" evidence="9">
    <location>
        <begin position="78"/>
        <end position="102"/>
    </location>
</feature>
<evidence type="ECO:0000256" key="8">
    <source>
        <dbReference type="ARBA" id="ARBA00023136"/>
    </source>
</evidence>
<evidence type="ECO:0000313" key="11">
    <source>
        <dbReference type="EMBL" id="MDO6963917.1"/>
    </source>
</evidence>
<evidence type="ECO:0000256" key="5">
    <source>
        <dbReference type="ARBA" id="ARBA00022519"/>
    </source>
</evidence>
<dbReference type="InterPro" id="IPR010065">
    <property type="entry name" value="AA_ABC_transptr_permease_3TM"/>
</dbReference>
<evidence type="ECO:0000256" key="4">
    <source>
        <dbReference type="ARBA" id="ARBA00022475"/>
    </source>
</evidence>
<accession>A0ABT8YJQ9</accession>
<dbReference type="InterPro" id="IPR000515">
    <property type="entry name" value="MetI-like"/>
</dbReference>
<sequence>MQGETAVTAVTAEESSGFLDPLWAVFDTIFGAIWSLLHPVLTTIDPFCGPVGIFSLFFGEGELGCGATGWGDEIASGFYVTASLAVCTLPIGLTIGFFLALAKQSSEPYLRTATDIYATLFRGLPELLTLFIIYYGMQIGLQQVASFFGYEGQIEINTFFAGMLAIGLVFSAYCSEVLQSAFKAIPSGQYEGGFAVGLTRGQTMRLVIVPQLIRIALPGLGNLWMTLLKDTALVSIIGLPDILRQAGIAAKVTKHAFYFYSVACSLFLVLAILSSFIFSWIETNAKRAEVRR</sequence>
<evidence type="ECO:0000313" key="12">
    <source>
        <dbReference type="Proteomes" id="UP001174932"/>
    </source>
</evidence>
<keyword evidence="4" id="KW-1003">Cell membrane</keyword>
<gene>
    <name evidence="11" type="ORF">Q4481_08100</name>
</gene>
<protein>
    <submittedName>
        <fullName evidence="11">ABC transporter permease</fullName>
    </submittedName>
</protein>
<keyword evidence="3 9" id="KW-0813">Transport</keyword>
<feature type="transmembrane region" description="Helical" evidence="9">
    <location>
        <begin position="257"/>
        <end position="281"/>
    </location>
</feature>
<evidence type="ECO:0000256" key="3">
    <source>
        <dbReference type="ARBA" id="ARBA00022448"/>
    </source>
</evidence>
<reference evidence="11" key="2">
    <citation type="submission" date="2023-07" db="EMBL/GenBank/DDBJ databases">
        <authorList>
            <person name="Shen H."/>
        </authorList>
    </citation>
    <scope>NUCLEOTIDE SEQUENCE</scope>
    <source>
        <strain evidence="11">TNR-22</strain>
    </source>
</reference>
<dbReference type="Proteomes" id="UP001174932">
    <property type="component" value="Unassembled WGS sequence"/>
</dbReference>
<dbReference type="SUPFAM" id="SSF161098">
    <property type="entry name" value="MetI-like"/>
    <property type="match status" value="1"/>
</dbReference>
<dbReference type="NCBIfam" id="TIGR01726">
    <property type="entry name" value="HEQRo_perm_3TM"/>
    <property type="match status" value="1"/>
</dbReference>
<dbReference type="PANTHER" id="PTHR30133">
    <property type="entry name" value="CATIONIC AMINO ACID TRANSPORTER, MEMBRANE COMPONENT"/>
    <property type="match status" value="1"/>
</dbReference>
<organism evidence="11 12">
    <name type="scientific">Rhizobium alvei</name>
    <dbReference type="NCBI Taxonomy" id="1132659"/>
    <lineage>
        <taxon>Bacteria</taxon>
        <taxon>Pseudomonadati</taxon>
        <taxon>Pseudomonadota</taxon>
        <taxon>Alphaproteobacteria</taxon>
        <taxon>Hyphomicrobiales</taxon>
        <taxon>Rhizobiaceae</taxon>
        <taxon>Rhizobium/Agrobacterium group</taxon>
        <taxon>Rhizobium</taxon>
    </lineage>
</organism>
<reference evidence="11" key="1">
    <citation type="journal article" date="2015" name="Int. J. Syst. Evol. Microbiol.">
        <title>Rhizobium alvei sp. nov., isolated from a freshwater river.</title>
        <authorList>
            <person name="Sheu S.Y."/>
            <person name="Huang H.W."/>
            <person name="Young C.C."/>
            <person name="Chen W.M."/>
        </authorList>
    </citation>
    <scope>NUCLEOTIDE SEQUENCE</scope>
    <source>
        <strain evidence="11">TNR-22</strain>
    </source>
</reference>
<keyword evidence="12" id="KW-1185">Reference proteome</keyword>
<dbReference type="PANTHER" id="PTHR30133:SF2">
    <property type="entry name" value="ARGININE ABC TRANSPORTER PERMEASE PROTEIN ARTQ"/>
    <property type="match status" value="1"/>
</dbReference>
<evidence type="ECO:0000256" key="9">
    <source>
        <dbReference type="RuleBase" id="RU363032"/>
    </source>
</evidence>
<evidence type="ECO:0000256" key="7">
    <source>
        <dbReference type="ARBA" id="ARBA00022989"/>
    </source>
</evidence>
<dbReference type="EMBL" id="JAUOZU010000006">
    <property type="protein sequence ID" value="MDO6963917.1"/>
    <property type="molecule type" value="Genomic_DNA"/>
</dbReference>
<evidence type="ECO:0000256" key="2">
    <source>
        <dbReference type="ARBA" id="ARBA00010072"/>
    </source>
</evidence>
<comment type="similarity">
    <text evidence="2">Belongs to the binding-protein-dependent transport system permease family. HisMQ subfamily.</text>
</comment>
<name>A0ABT8YJQ9_9HYPH</name>